<evidence type="ECO:0000313" key="6">
    <source>
        <dbReference type="EMBL" id="KEP51479.1"/>
    </source>
</evidence>
<dbReference type="SMART" id="SM00398">
    <property type="entry name" value="HMG"/>
    <property type="match status" value="1"/>
</dbReference>
<dbReference type="HOGENOM" id="CLU_522903_0_0_1"/>
<dbReference type="Gene3D" id="1.10.30.10">
    <property type="entry name" value="High mobility group box domain"/>
    <property type="match status" value="1"/>
</dbReference>
<keyword evidence="1 3" id="KW-0238">DNA-binding</keyword>
<evidence type="ECO:0000256" key="1">
    <source>
        <dbReference type="ARBA" id="ARBA00023125"/>
    </source>
</evidence>
<dbReference type="EMBL" id="AZST01000166">
    <property type="protein sequence ID" value="KEP51479.1"/>
    <property type="molecule type" value="Genomic_DNA"/>
</dbReference>
<dbReference type="GO" id="GO:0000978">
    <property type="term" value="F:RNA polymerase II cis-regulatory region sequence-specific DNA binding"/>
    <property type="evidence" value="ECO:0007669"/>
    <property type="project" value="TreeGrafter"/>
</dbReference>
<proteinExistence type="predicted"/>
<keyword evidence="7" id="KW-1185">Reference proteome</keyword>
<accession>A0A074RX11</accession>
<dbReference type="GO" id="GO:0001228">
    <property type="term" value="F:DNA-binding transcription activator activity, RNA polymerase II-specific"/>
    <property type="evidence" value="ECO:0007669"/>
    <property type="project" value="TreeGrafter"/>
</dbReference>
<evidence type="ECO:0000256" key="4">
    <source>
        <dbReference type="SAM" id="MobiDB-lite"/>
    </source>
</evidence>
<sequence>MGPESLIYPAVRTERTSRSHYHPYHFTDSFDKLRHHLPSAISVGCYTDSVVDQPWNYHQPNSVAYYMHSPVYLPNGQDANYHSFAQGASPYFMPAHETEARFSNEDLDVGSFSGDDDAEDYDSNVQLRSQQLNSDGTPKRPMNAFMIFARKRRPMVSSEQPTMRTGEISKILSKEWSEMSKEDKQFYLDQAKKLKDTFNTRWPDYVYRRRPNNSRKRRKAGGTSNVGPARSHDATNNSDEHAELPVDPNASGQSGDESRSQSTDTFSSPLSCQHNVLYRTPELSQARSLDRSPTPAGALAAYSTPVPASFTPIGFIDGPTFNGYTQQGHPYGENDDGYYGGPGSLGAHTSAAELDPKMQSWHPCGEAPSGVVVAAPSPTPPTSTPVTAPQGLPQLAYPPHGPGNWSKEVGNNVQGYEAQPLMWGSTPSVLGHYRVDRQEVTGAHLPLTDLARPPNALEMHPYGNHKNLFDKNLCQPAYREGNQVNQGYHSPMALPFRGDLSVPHNSTYFEPRRWTPGEHDG</sequence>
<evidence type="ECO:0000259" key="5">
    <source>
        <dbReference type="PROSITE" id="PS50118"/>
    </source>
</evidence>
<feature type="region of interest" description="Disordered" evidence="4">
    <location>
        <begin position="205"/>
        <end position="272"/>
    </location>
</feature>
<dbReference type="PANTHER" id="PTHR10270">
    <property type="entry name" value="SOX TRANSCRIPTION FACTOR"/>
    <property type="match status" value="1"/>
</dbReference>
<reference evidence="6 7" key="1">
    <citation type="submission" date="2013-12" db="EMBL/GenBank/DDBJ databases">
        <authorList>
            <person name="Cubeta M."/>
            <person name="Pakala S."/>
            <person name="Fedorova N."/>
            <person name="Thomas E."/>
            <person name="Dean R."/>
            <person name="Jabaji S."/>
            <person name="Neate S."/>
            <person name="Toda T."/>
            <person name="Tavantzis S."/>
            <person name="Vilgalys R."/>
            <person name="Bharathan N."/>
            <person name="Pakala S."/>
            <person name="Losada L.S."/>
            <person name="Zafar N."/>
            <person name="Nierman W."/>
        </authorList>
    </citation>
    <scope>NUCLEOTIDE SEQUENCE [LARGE SCALE GENOMIC DNA]</scope>
    <source>
        <strain evidence="6 7">123E</strain>
    </source>
</reference>
<feature type="compositionally biased region" description="Polar residues" evidence="4">
    <location>
        <begin position="250"/>
        <end position="272"/>
    </location>
</feature>
<dbReference type="PROSITE" id="PS50118">
    <property type="entry name" value="HMG_BOX_2"/>
    <property type="match status" value="1"/>
</dbReference>
<dbReference type="InterPro" id="IPR009071">
    <property type="entry name" value="HMG_box_dom"/>
</dbReference>
<protein>
    <submittedName>
        <fullName evidence="6">HMG (High mobility group) box protein</fullName>
    </submittedName>
</protein>
<feature type="compositionally biased region" description="Basic residues" evidence="4">
    <location>
        <begin position="208"/>
        <end position="220"/>
    </location>
</feature>
<keyword evidence="3" id="KW-0539">Nucleus</keyword>
<dbReference type="InterPro" id="IPR050140">
    <property type="entry name" value="SRY-related_HMG-box_TF-like"/>
</dbReference>
<dbReference type="AlphaFoldDB" id="A0A074RX11"/>
<evidence type="ECO:0000256" key="2">
    <source>
        <dbReference type="ARBA" id="ARBA00023163"/>
    </source>
</evidence>
<dbReference type="SUPFAM" id="SSF47095">
    <property type="entry name" value="HMG-box"/>
    <property type="match status" value="1"/>
</dbReference>
<organism evidence="6 7">
    <name type="scientific">Rhizoctonia solani 123E</name>
    <dbReference type="NCBI Taxonomy" id="1423351"/>
    <lineage>
        <taxon>Eukaryota</taxon>
        <taxon>Fungi</taxon>
        <taxon>Dikarya</taxon>
        <taxon>Basidiomycota</taxon>
        <taxon>Agaricomycotina</taxon>
        <taxon>Agaricomycetes</taxon>
        <taxon>Cantharellales</taxon>
        <taxon>Ceratobasidiaceae</taxon>
        <taxon>Rhizoctonia</taxon>
    </lineage>
</organism>
<feature type="DNA-binding region" description="HMG box" evidence="3">
    <location>
        <begin position="138"/>
        <end position="206"/>
    </location>
</feature>
<dbReference type="InterPro" id="IPR036910">
    <property type="entry name" value="HMG_box_dom_sf"/>
</dbReference>
<feature type="compositionally biased region" description="Basic and acidic residues" evidence="4">
    <location>
        <begin position="230"/>
        <end position="244"/>
    </location>
</feature>
<gene>
    <name evidence="6" type="ORF">V565_060950</name>
</gene>
<dbReference type="Pfam" id="PF00505">
    <property type="entry name" value="HMG_box"/>
    <property type="match status" value="1"/>
</dbReference>
<keyword evidence="2" id="KW-0804">Transcription</keyword>
<evidence type="ECO:0000256" key="3">
    <source>
        <dbReference type="PROSITE-ProRule" id="PRU00267"/>
    </source>
</evidence>
<dbReference type="GO" id="GO:0030154">
    <property type="term" value="P:cell differentiation"/>
    <property type="evidence" value="ECO:0007669"/>
    <property type="project" value="TreeGrafter"/>
</dbReference>
<dbReference type="GO" id="GO:0005634">
    <property type="term" value="C:nucleus"/>
    <property type="evidence" value="ECO:0007669"/>
    <property type="project" value="UniProtKB-UniRule"/>
</dbReference>
<name>A0A074RX11_9AGAM</name>
<evidence type="ECO:0000313" key="7">
    <source>
        <dbReference type="Proteomes" id="UP000027456"/>
    </source>
</evidence>
<dbReference type="PANTHER" id="PTHR10270:SF161">
    <property type="entry name" value="SEX-DETERMINING REGION Y PROTEIN"/>
    <property type="match status" value="1"/>
</dbReference>
<dbReference type="STRING" id="1423351.A0A074RX11"/>
<feature type="domain" description="HMG box" evidence="5">
    <location>
        <begin position="138"/>
        <end position="206"/>
    </location>
</feature>
<dbReference type="Proteomes" id="UP000027456">
    <property type="component" value="Unassembled WGS sequence"/>
</dbReference>
<comment type="caution">
    <text evidence="6">The sequence shown here is derived from an EMBL/GenBank/DDBJ whole genome shotgun (WGS) entry which is preliminary data.</text>
</comment>
<dbReference type="OrthoDB" id="1919336at2759"/>